<dbReference type="AlphaFoldDB" id="A0A0G0UAF1"/>
<accession>A0A0G0UAF1</accession>
<sequence>YEDGYQYFLEKDGQPVIEIDAQIEETVTNQLFVICEMVPEKCDPTHSSKAEVANFGWSKIENQWEVFGARLYKLGHTK</sequence>
<protein>
    <submittedName>
        <fullName evidence="1">Uncharacterized protein</fullName>
    </submittedName>
</protein>
<feature type="non-terminal residue" evidence="1">
    <location>
        <position position="1"/>
    </location>
</feature>
<dbReference type="EMBL" id="LCAE01000025">
    <property type="protein sequence ID" value="KKR85978.1"/>
    <property type="molecule type" value="Genomic_DNA"/>
</dbReference>
<comment type="caution">
    <text evidence="1">The sequence shown here is derived from an EMBL/GenBank/DDBJ whole genome shotgun (WGS) entry which is preliminary data.</text>
</comment>
<proteinExistence type="predicted"/>
<organism evidence="1 2">
    <name type="scientific">Candidatus Woesebacteria bacterium GW2011_GWB1_41_10</name>
    <dbReference type="NCBI Taxonomy" id="1618577"/>
    <lineage>
        <taxon>Bacteria</taxon>
        <taxon>Candidatus Woeseibacteriota</taxon>
    </lineage>
</organism>
<dbReference type="Proteomes" id="UP000033858">
    <property type="component" value="Unassembled WGS sequence"/>
</dbReference>
<evidence type="ECO:0000313" key="2">
    <source>
        <dbReference type="Proteomes" id="UP000033858"/>
    </source>
</evidence>
<gene>
    <name evidence="1" type="ORF">UU32_C0025G0001</name>
</gene>
<reference evidence="1 2" key="1">
    <citation type="journal article" date="2015" name="Nature">
        <title>rRNA introns, odd ribosomes, and small enigmatic genomes across a large radiation of phyla.</title>
        <authorList>
            <person name="Brown C.T."/>
            <person name="Hug L.A."/>
            <person name="Thomas B.C."/>
            <person name="Sharon I."/>
            <person name="Castelle C.J."/>
            <person name="Singh A."/>
            <person name="Wilkins M.J."/>
            <person name="Williams K.H."/>
            <person name="Banfield J.F."/>
        </authorList>
    </citation>
    <scope>NUCLEOTIDE SEQUENCE [LARGE SCALE GENOMIC DNA]</scope>
</reference>
<evidence type="ECO:0000313" key="1">
    <source>
        <dbReference type="EMBL" id="KKR85978.1"/>
    </source>
</evidence>
<name>A0A0G0UAF1_9BACT</name>